<dbReference type="AlphaFoldDB" id="A0A8K1FBG6"/>
<evidence type="ECO:0000256" key="3">
    <source>
        <dbReference type="ARBA" id="ARBA00038275"/>
    </source>
</evidence>
<feature type="region of interest" description="Disordered" evidence="6">
    <location>
        <begin position="51"/>
        <end position="74"/>
    </location>
</feature>
<evidence type="ECO:0000313" key="8">
    <source>
        <dbReference type="EMBL" id="TMW57255.1"/>
    </source>
</evidence>
<comment type="caution">
    <text evidence="8">The sequence shown here is derived from an EMBL/GenBank/DDBJ whole genome shotgun (WGS) entry which is preliminary data.</text>
</comment>
<evidence type="ECO:0000256" key="4">
    <source>
        <dbReference type="ARBA" id="ARBA00040133"/>
    </source>
</evidence>
<feature type="domain" description="RNA-polymerase II-associated protein 3-like C-terminal" evidence="7">
    <location>
        <begin position="355"/>
        <end position="456"/>
    </location>
</feature>
<dbReference type="PROSITE" id="PS50005">
    <property type="entry name" value="TPR"/>
    <property type="match status" value="1"/>
</dbReference>
<comment type="similarity">
    <text evidence="3">Belongs to the RPAP3 family.</text>
</comment>
<feature type="region of interest" description="Disordered" evidence="6">
    <location>
        <begin position="297"/>
        <end position="346"/>
    </location>
</feature>
<feature type="region of interest" description="Disordered" evidence="6">
    <location>
        <begin position="147"/>
        <end position="166"/>
    </location>
</feature>
<accession>A0A8K1FBG6</accession>
<keyword evidence="2 5" id="KW-0802">TPR repeat</keyword>
<keyword evidence="9" id="KW-1185">Reference proteome</keyword>
<evidence type="ECO:0000313" key="9">
    <source>
        <dbReference type="Proteomes" id="UP000794436"/>
    </source>
</evidence>
<dbReference type="OrthoDB" id="2423701at2759"/>
<organism evidence="8 9">
    <name type="scientific">Pythium oligandrum</name>
    <name type="common">Mycoparasitic fungus</name>
    <dbReference type="NCBI Taxonomy" id="41045"/>
    <lineage>
        <taxon>Eukaryota</taxon>
        <taxon>Sar</taxon>
        <taxon>Stramenopiles</taxon>
        <taxon>Oomycota</taxon>
        <taxon>Peronosporomycetes</taxon>
        <taxon>Pythiales</taxon>
        <taxon>Pythiaceae</taxon>
        <taxon>Pythium</taxon>
    </lineage>
</organism>
<dbReference type="Proteomes" id="UP000794436">
    <property type="component" value="Unassembled WGS sequence"/>
</dbReference>
<feature type="compositionally biased region" description="Basic and acidic residues" evidence="6">
    <location>
        <begin position="155"/>
        <end position="166"/>
    </location>
</feature>
<proteinExistence type="inferred from homology"/>
<dbReference type="GO" id="GO:0101031">
    <property type="term" value="C:protein folding chaperone complex"/>
    <property type="evidence" value="ECO:0007669"/>
    <property type="project" value="TreeGrafter"/>
</dbReference>
<name>A0A8K1FBG6_PYTOL</name>
<protein>
    <recommendedName>
        <fullName evidence="4">RNA polymerase II-associated protein 3</fullName>
    </recommendedName>
</protein>
<gene>
    <name evidence="8" type="ORF">Poli38472_003180</name>
</gene>
<dbReference type="Pfam" id="PF13181">
    <property type="entry name" value="TPR_8"/>
    <property type="match status" value="1"/>
</dbReference>
<dbReference type="Pfam" id="PF13877">
    <property type="entry name" value="RPAP3_C"/>
    <property type="match status" value="1"/>
</dbReference>
<feature type="repeat" description="TPR" evidence="5">
    <location>
        <begin position="226"/>
        <end position="259"/>
    </location>
</feature>
<dbReference type="PANTHER" id="PTHR46423">
    <property type="entry name" value="RNA POLYMERASE II-ASSOCIATED PROTEIN 3"/>
    <property type="match status" value="1"/>
</dbReference>
<dbReference type="InterPro" id="IPR025986">
    <property type="entry name" value="RPAP3-like_C"/>
</dbReference>
<dbReference type="InterPro" id="IPR011990">
    <property type="entry name" value="TPR-like_helical_dom_sf"/>
</dbReference>
<feature type="compositionally biased region" description="Basic and acidic residues" evidence="6">
    <location>
        <begin position="300"/>
        <end position="311"/>
    </location>
</feature>
<dbReference type="Gene3D" id="1.25.40.10">
    <property type="entry name" value="Tetratricopeptide repeat domain"/>
    <property type="match status" value="1"/>
</dbReference>
<sequence length="488" mass="54256">MAGADSAKERAANATSVLQVQQQIRANASELQDYFSDLYAWEKTIQKKEEATKSTAMTKQNVPLPRGQKTATVSLTPISAPEAIAPVEGPTKKADAHTYDKGYKKWDKFDVDAALQEADGDHSAEKQSAQAETTTTSLPTKKVVAKPKIGSVPTKSREDIEREEGNEHYKRGDYVAAIKSYTRCLGFNSQNAIVLSNRAMAYLKNREYKKAENDCTLALKIDSAHVKSYSRRGTARNALGKHRLALLDFERARELDPKSKQLLTQIASTKESMRTAIKRAPKKTDFLIQVIGETAGDTNKLNEDTPVENKENSGQIQNTSTKETASKAMAAAQTPPPPAPSTKSTLVLPKLPKKAPSTSYEFGRVWKTLVPKGEPERARQLWELRGTYLRMISPATLPTLFKNSIESDVLCDVFATIRQVFSVTGDGKPFVVEWINNLCKVPRFDMTIMFLSDKEKADIAWTFDQLVKSSAEEESERLQQLKKQFGLT</sequence>
<dbReference type="InterPro" id="IPR019734">
    <property type="entry name" value="TPR_rpt"/>
</dbReference>
<dbReference type="SMART" id="SM00028">
    <property type="entry name" value="TPR"/>
    <property type="match status" value="3"/>
</dbReference>
<evidence type="ECO:0000256" key="1">
    <source>
        <dbReference type="ARBA" id="ARBA00022737"/>
    </source>
</evidence>
<dbReference type="EMBL" id="SPLM01000144">
    <property type="protein sequence ID" value="TMW57255.1"/>
    <property type="molecule type" value="Genomic_DNA"/>
</dbReference>
<feature type="compositionally biased region" description="Polar residues" evidence="6">
    <location>
        <begin position="312"/>
        <end position="323"/>
    </location>
</feature>
<evidence type="ECO:0000256" key="5">
    <source>
        <dbReference type="PROSITE-ProRule" id="PRU00339"/>
    </source>
</evidence>
<dbReference type="PANTHER" id="PTHR46423:SF1">
    <property type="entry name" value="RNA POLYMERASE II-ASSOCIATED PROTEIN 3"/>
    <property type="match status" value="1"/>
</dbReference>
<evidence type="ECO:0000256" key="6">
    <source>
        <dbReference type="SAM" id="MobiDB-lite"/>
    </source>
</evidence>
<dbReference type="SUPFAM" id="SSF48452">
    <property type="entry name" value="TPR-like"/>
    <property type="match status" value="1"/>
</dbReference>
<evidence type="ECO:0000259" key="7">
    <source>
        <dbReference type="Pfam" id="PF13877"/>
    </source>
</evidence>
<keyword evidence="1" id="KW-0677">Repeat</keyword>
<dbReference type="InterPro" id="IPR051966">
    <property type="entry name" value="RPAP3"/>
</dbReference>
<evidence type="ECO:0000256" key="2">
    <source>
        <dbReference type="ARBA" id="ARBA00022803"/>
    </source>
</evidence>
<reference evidence="8" key="1">
    <citation type="submission" date="2019-03" db="EMBL/GenBank/DDBJ databases">
        <title>Long read genome sequence of the mycoparasitic Pythium oligandrum ATCC 38472 isolated from sugarbeet rhizosphere.</title>
        <authorList>
            <person name="Gaulin E."/>
        </authorList>
    </citation>
    <scope>NUCLEOTIDE SEQUENCE</scope>
    <source>
        <strain evidence="8">ATCC 38472_TT</strain>
    </source>
</reference>